<comment type="caution">
    <text evidence="1">The sequence shown here is derived from an EMBL/GenBank/DDBJ whole genome shotgun (WGS) entry which is preliminary data.</text>
</comment>
<dbReference type="Proteomes" id="UP000606115">
    <property type="component" value="Unassembled WGS sequence"/>
</dbReference>
<proteinExistence type="predicted"/>
<protein>
    <submittedName>
        <fullName evidence="1">Uncharacterized protein</fullName>
    </submittedName>
</protein>
<gene>
    <name evidence="1" type="ORF">GCM10007173_06520</name>
</gene>
<keyword evidence="2" id="KW-1185">Reference proteome</keyword>
<evidence type="ECO:0000313" key="1">
    <source>
        <dbReference type="EMBL" id="GGJ50665.1"/>
    </source>
</evidence>
<evidence type="ECO:0000313" key="2">
    <source>
        <dbReference type="Proteomes" id="UP000606115"/>
    </source>
</evidence>
<dbReference type="EMBL" id="BMKX01000001">
    <property type="protein sequence ID" value="GGJ50665.1"/>
    <property type="molecule type" value="Genomic_DNA"/>
</dbReference>
<organism evidence="1 2">
    <name type="scientific">Glutamicibacter ardleyensis</name>
    <dbReference type="NCBI Taxonomy" id="225894"/>
    <lineage>
        <taxon>Bacteria</taxon>
        <taxon>Bacillati</taxon>
        <taxon>Actinomycetota</taxon>
        <taxon>Actinomycetes</taxon>
        <taxon>Micrococcales</taxon>
        <taxon>Micrococcaceae</taxon>
        <taxon>Glutamicibacter</taxon>
    </lineage>
</organism>
<reference evidence="2" key="1">
    <citation type="journal article" date="2019" name="Int. J. Syst. Evol. Microbiol.">
        <title>The Global Catalogue of Microorganisms (GCM) 10K type strain sequencing project: providing services to taxonomists for standard genome sequencing and annotation.</title>
        <authorList>
            <consortium name="The Broad Institute Genomics Platform"/>
            <consortium name="The Broad Institute Genome Sequencing Center for Infectious Disease"/>
            <person name="Wu L."/>
            <person name="Ma J."/>
        </authorList>
    </citation>
    <scope>NUCLEOTIDE SEQUENCE [LARGE SCALE GENOMIC DNA]</scope>
    <source>
        <strain evidence="2">CGMCC 1.3685</strain>
    </source>
</reference>
<sequence length="97" mass="11068">MTVSLEINEVPFGPDEAQMLIRVTDMSWQRGRRYSITRSEVPAQTTLSSINIRLVYQNTLKPKTDTNDRSRVFNFGHPLRLSGKLGHHLMTPPETDA</sequence>
<accession>A0ABQ2D9S3</accession>
<name>A0ABQ2D9S3_9MICC</name>